<dbReference type="AlphaFoldDB" id="M5U7C2"/>
<proteinExistence type="predicted"/>
<comment type="caution">
    <text evidence="1">The sequence shown here is derived from an EMBL/GenBank/DDBJ whole genome shotgun (WGS) entry which is preliminary data.</text>
</comment>
<keyword evidence="2" id="KW-1185">Reference proteome</keyword>
<dbReference type="PATRIC" id="fig|1263870.3.peg.5059"/>
<dbReference type="RefSeq" id="WP_008684054.1">
    <property type="nucleotide sequence ID" value="NZ_ANOH01000331.1"/>
</dbReference>
<evidence type="ECO:0000313" key="2">
    <source>
        <dbReference type="Proteomes" id="UP000011885"/>
    </source>
</evidence>
<sequence length="497" mass="52533">MHRRSRAVVSLWCAASTIVVLSLTGCAAKLASIDTARGAFISGDLATAESMLSEVADSGGRFSGPAELDLAIVQLAAGNVDAASSRLRVLRDRFDKTSPASKIGAGGGGVLSTAKEAGGGALSMVTDDTARVFKPAGYEEVMIRTMLAICSLAGDGTDAESYINQAAMHQAKLRTVADERRRSLLPDFVDTTPHQELALAPYLRGVLREATHHDFDDAQRNYRLVSSIRPDFKPAFDDLERATVGNHSRPGHGALYVFAMVGRGPVLVPTEAPVTSAAVSIASALMLNDDEEEDDITRLPKITSVKIPTVVIPPSPVASVAIAASPITNGVSRNGSPSPAGFQLLGATQSLTDIGRLVQTQENAERPWTIARSFLRQAGKEMAVGKVREGLGLTGGLGSAFQFAASSAWTASETADTRCWGLLPREIQVLRAELPTGDHAIRLAPVGPDGFSVGGDVQSDVRIYDGRNTYLVVFAPAQHIHVVNPARFISQSAQKTE</sequence>
<dbReference type="PROSITE" id="PS51257">
    <property type="entry name" value="PROKAR_LIPOPROTEIN"/>
    <property type="match status" value="1"/>
</dbReference>
<dbReference type="Proteomes" id="UP000011885">
    <property type="component" value="Unassembled WGS sequence"/>
</dbReference>
<protein>
    <submittedName>
        <fullName evidence="1">Putative secreted protein</fullName>
    </submittedName>
</protein>
<reference evidence="1 2" key="1">
    <citation type="journal article" date="2013" name="Mar. Genomics">
        <title>Expression of sulfatases in Rhodopirellula baltica and the diversity of sulfatases in the genus Rhodopirellula.</title>
        <authorList>
            <person name="Wegner C.E."/>
            <person name="Richter-Heitmann T."/>
            <person name="Klindworth A."/>
            <person name="Klockow C."/>
            <person name="Richter M."/>
            <person name="Achstetter T."/>
            <person name="Glockner F.O."/>
            <person name="Harder J."/>
        </authorList>
    </citation>
    <scope>NUCLEOTIDE SEQUENCE [LARGE SCALE GENOMIC DNA]</scope>
    <source>
        <strain evidence="1 2">SM41</strain>
    </source>
</reference>
<evidence type="ECO:0000313" key="1">
    <source>
        <dbReference type="EMBL" id="EMI53761.1"/>
    </source>
</evidence>
<name>M5U7C2_9BACT</name>
<dbReference type="EMBL" id="ANOH01000331">
    <property type="protein sequence ID" value="EMI53761.1"/>
    <property type="molecule type" value="Genomic_DNA"/>
</dbReference>
<organism evidence="1 2">
    <name type="scientific">Rhodopirellula sallentina SM41</name>
    <dbReference type="NCBI Taxonomy" id="1263870"/>
    <lineage>
        <taxon>Bacteria</taxon>
        <taxon>Pseudomonadati</taxon>
        <taxon>Planctomycetota</taxon>
        <taxon>Planctomycetia</taxon>
        <taxon>Pirellulales</taxon>
        <taxon>Pirellulaceae</taxon>
        <taxon>Rhodopirellula</taxon>
    </lineage>
</organism>
<accession>M5U7C2</accession>
<gene>
    <name evidence="1" type="ORF">RSSM_04783</name>
</gene>